<dbReference type="Gene3D" id="1.25.10.10">
    <property type="entry name" value="Leucine-rich Repeat Variant"/>
    <property type="match status" value="1"/>
</dbReference>
<gene>
    <name evidence="1" type="ORF">G0Q07_13060</name>
</gene>
<evidence type="ECO:0000313" key="2">
    <source>
        <dbReference type="Proteomes" id="UP000474630"/>
    </source>
</evidence>
<accession>A0A6C0RD68</accession>
<reference evidence="1 2" key="1">
    <citation type="submission" date="2020-02" db="EMBL/GenBank/DDBJ databases">
        <title>Genome sequencing for Draconibacterium sp. strain M1.</title>
        <authorList>
            <person name="Park S.-J."/>
        </authorList>
    </citation>
    <scope>NUCLEOTIDE SEQUENCE [LARGE SCALE GENOMIC DNA]</scope>
    <source>
        <strain evidence="1 2">M1</strain>
    </source>
</reference>
<evidence type="ECO:0000313" key="1">
    <source>
        <dbReference type="EMBL" id="QIA08588.1"/>
    </source>
</evidence>
<dbReference type="KEGG" id="drc:G0Q07_13060"/>
<keyword evidence="2" id="KW-1185">Reference proteome</keyword>
<protein>
    <recommendedName>
        <fullName evidence="3">HEAT repeat domain-containing protein</fullName>
    </recommendedName>
</protein>
<dbReference type="SUPFAM" id="SSF48371">
    <property type="entry name" value="ARM repeat"/>
    <property type="match status" value="1"/>
</dbReference>
<sequence length="168" mass="19259">MNKTKINQTIRTQLFSADKTKVLDALNKLKESGNKDYLPILFELMVAGCETEVEQEIQKLLGTIKDKETIPVFINALQEDRYQPIRKNITTVCWQNGLDFSANIEVFVDIVINENWETAFEAFTVIDNMEHFPSPEVMKPIKLKMAAALKVADEKRAYMLEELLKSST</sequence>
<name>A0A6C0RD68_9BACT</name>
<dbReference type="InterPro" id="IPR016024">
    <property type="entry name" value="ARM-type_fold"/>
</dbReference>
<organism evidence="1 2">
    <name type="scientific">Draconibacterium halophilum</name>
    <dbReference type="NCBI Taxonomy" id="2706887"/>
    <lineage>
        <taxon>Bacteria</taxon>
        <taxon>Pseudomonadati</taxon>
        <taxon>Bacteroidota</taxon>
        <taxon>Bacteroidia</taxon>
        <taxon>Marinilabiliales</taxon>
        <taxon>Prolixibacteraceae</taxon>
        <taxon>Draconibacterium</taxon>
    </lineage>
</organism>
<dbReference type="Proteomes" id="UP000474630">
    <property type="component" value="Chromosome"/>
</dbReference>
<dbReference type="InterPro" id="IPR011989">
    <property type="entry name" value="ARM-like"/>
</dbReference>
<dbReference type="RefSeq" id="WP_163346643.1">
    <property type="nucleotide sequence ID" value="NZ_CP048409.1"/>
</dbReference>
<dbReference type="EMBL" id="CP048409">
    <property type="protein sequence ID" value="QIA08588.1"/>
    <property type="molecule type" value="Genomic_DNA"/>
</dbReference>
<proteinExistence type="predicted"/>
<evidence type="ECO:0008006" key="3">
    <source>
        <dbReference type="Google" id="ProtNLM"/>
    </source>
</evidence>
<dbReference type="AlphaFoldDB" id="A0A6C0RD68"/>